<name>A0A518BII6_9BACT</name>
<gene>
    <name evidence="1" type="ORF">Pla133_18500</name>
</gene>
<dbReference type="PANTHER" id="PTHR12526">
    <property type="entry name" value="GLYCOSYLTRANSFERASE"/>
    <property type="match status" value="1"/>
</dbReference>
<evidence type="ECO:0000313" key="1">
    <source>
        <dbReference type="EMBL" id="QDU66774.1"/>
    </source>
</evidence>
<protein>
    <submittedName>
        <fullName evidence="1">Uncharacterized protein</fullName>
    </submittedName>
</protein>
<proteinExistence type="predicted"/>
<dbReference type="Proteomes" id="UP000316921">
    <property type="component" value="Chromosome"/>
</dbReference>
<dbReference type="SUPFAM" id="SSF53756">
    <property type="entry name" value="UDP-Glycosyltransferase/glycogen phosphorylase"/>
    <property type="match status" value="1"/>
</dbReference>
<dbReference type="EMBL" id="CP036287">
    <property type="protein sequence ID" value="QDU66774.1"/>
    <property type="molecule type" value="Genomic_DNA"/>
</dbReference>
<dbReference type="GO" id="GO:0016757">
    <property type="term" value="F:glycosyltransferase activity"/>
    <property type="evidence" value="ECO:0007669"/>
    <property type="project" value="TreeGrafter"/>
</dbReference>
<dbReference type="KEGG" id="pbap:Pla133_18500"/>
<dbReference type="PANTHER" id="PTHR12526:SF600">
    <property type="entry name" value="GLYCOSYL TRANSFERASE GROUP 1"/>
    <property type="match status" value="1"/>
</dbReference>
<dbReference type="CDD" id="cd03801">
    <property type="entry name" value="GT4_PimA-like"/>
    <property type="match status" value="1"/>
</dbReference>
<reference evidence="1 2" key="1">
    <citation type="submission" date="2019-02" db="EMBL/GenBank/DDBJ databases">
        <title>Deep-cultivation of Planctomycetes and their phenomic and genomic characterization uncovers novel biology.</title>
        <authorList>
            <person name="Wiegand S."/>
            <person name="Jogler M."/>
            <person name="Boedeker C."/>
            <person name="Pinto D."/>
            <person name="Vollmers J."/>
            <person name="Rivas-Marin E."/>
            <person name="Kohn T."/>
            <person name="Peeters S.H."/>
            <person name="Heuer A."/>
            <person name="Rast P."/>
            <person name="Oberbeckmann S."/>
            <person name="Bunk B."/>
            <person name="Jeske O."/>
            <person name="Meyerdierks A."/>
            <person name="Storesund J.E."/>
            <person name="Kallscheuer N."/>
            <person name="Luecker S."/>
            <person name="Lage O.M."/>
            <person name="Pohl T."/>
            <person name="Merkel B.J."/>
            <person name="Hornburger P."/>
            <person name="Mueller R.-W."/>
            <person name="Bruemmer F."/>
            <person name="Labrenz M."/>
            <person name="Spormann A.M."/>
            <person name="Op den Camp H."/>
            <person name="Overmann J."/>
            <person name="Amann R."/>
            <person name="Jetten M.S.M."/>
            <person name="Mascher T."/>
            <person name="Medema M.H."/>
            <person name="Devos D.P."/>
            <person name="Kaster A.-K."/>
            <person name="Ovreas L."/>
            <person name="Rohde M."/>
            <person name="Galperin M.Y."/>
            <person name="Jogler C."/>
        </authorList>
    </citation>
    <scope>NUCLEOTIDE SEQUENCE [LARGE SCALE GENOMIC DNA]</scope>
    <source>
        <strain evidence="1 2">Pla133</strain>
    </source>
</reference>
<dbReference type="RefSeq" id="WP_145064583.1">
    <property type="nucleotide sequence ID" value="NZ_CP036287.1"/>
</dbReference>
<dbReference type="Pfam" id="PF13692">
    <property type="entry name" value="Glyco_trans_1_4"/>
    <property type="match status" value="1"/>
</dbReference>
<organism evidence="1 2">
    <name type="scientific">Engelhardtia mirabilis</name>
    <dbReference type="NCBI Taxonomy" id="2528011"/>
    <lineage>
        <taxon>Bacteria</taxon>
        <taxon>Pseudomonadati</taxon>
        <taxon>Planctomycetota</taxon>
        <taxon>Planctomycetia</taxon>
        <taxon>Planctomycetia incertae sedis</taxon>
        <taxon>Engelhardtia</taxon>
    </lineage>
</organism>
<keyword evidence="2" id="KW-1185">Reference proteome</keyword>
<dbReference type="Gene3D" id="3.40.50.2000">
    <property type="entry name" value="Glycogen Phosphorylase B"/>
    <property type="match status" value="2"/>
</dbReference>
<sequence>MRVLIASPFVPWPQDSGGRIRSYQLYVHAATEVEVDLLAVDEEVDHAGARAALTGRFANFEIVPRARVGVPGQAARPKIERWFHSAELVRRVREADQSGAYDLIQLDELPLARALPRRHRTRTLLHHPKLDLDFQRSTATDGGLMARFDLAKVAQLERAAARRFRHHLVCSDEDRHQLLARHDGLDVSIVPNGFDPAYFAPLAGPRATDRVLFLGSLSYAPNVDGLVWFVREVWPAVRAARPAARLEVVGRAPHPDVLALAAPDIEIVGPVDDVRPHLARASALAVPLRVGGGTRLKITEALAMETPVVSTRVGAEGLELVDGRHLRLADTPAAIAAALVETLADPSKAASLARAGRIEAERRFRWPELAHDLVAQWRRIAAGTGPETSQPAG</sequence>
<dbReference type="AlphaFoldDB" id="A0A518BII6"/>
<evidence type="ECO:0000313" key="2">
    <source>
        <dbReference type="Proteomes" id="UP000316921"/>
    </source>
</evidence>
<accession>A0A518BII6</accession>